<feature type="signal peptide" evidence="12">
    <location>
        <begin position="1"/>
        <end position="16"/>
    </location>
</feature>
<evidence type="ECO:0000313" key="13">
    <source>
        <dbReference type="EMBL" id="EEB16430.1"/>
    </source>
</evidence>
<dbReference type="AlphaFoldDB" id="E0VSS4"/>
<feature type="compositionally biased region" description="Polar residues" evidence="10">
    <location>
        <begin position="442"/>
        <end position="454"/>
    </location>
</feature>
<comment type="subcellular location">
    <subcellularLocation>
        <location evidence="1">Cell membrane</location>
        <topology evidence="1">Single-pass type I membrane protein</topology>
    </subcellularLocation>
</comment>
<gene>
    <name evidence="14" type="primary">8234548</name>
    <name evidence="13" type="ORF">Phum_PHUM422850</name>
</gene>
<dbReference type="CTD" id="8234548"/>
<dbReference type="InterPro" id="IPR026112">
    <property type="entry name" value="AMN"/>
</dbReference>
<keyword evidence="5 11" id="KW-0812">Transmembrane</keyword>
<protein>
    <recommendedName>
        <fullName evidence="2">Protein amnionless</fullName>
    </recommendedName>
</protein>
<dbReference type="PANTHER" id="PTHR14995:SF2">
    <property type="entry name" value="PROTEIN AMNIONLESS"/>
    <property type="match status" value="1"/>
</dbReference>
<dbReference type="PANTHER" id="PTHR14995">
    <property type="entry name" value="AMNIONLESS"/>
    <property type="match status" value="1"/>
</dbReference>
<dbReference type="HOGENOM" id="CLU_044764_0_0_1"/>
<dbReference type="GO" id="GO:0006898">
    <property type="term" value="P:receptor-mediated endocytosis"/>
    <property type="evidence" value="ECO:0007669"/>
    <property type="project" value="TreeGrafter"/>
</dbReference>
<evidence type="ECO:0000256" key="2">
    <source>
        <dbReference type="ARBA" id="ARBA00021200"/>
    </source>
</evidence>
<dbReference type="GO" id="GO:0016324">
    <property type="term" value="C:apical plasma membrane"/>
    <property type="evidence" value="ECO:0007669"/>
    <property type="project" value="TreeGrafter"/>
</dbReference>
<evidence type="ECO:0000256" key="10">
    <source>
        <dbReference type="SAM" id="MobiDB-lite"/>
    </source>
</evidence>
<evidence type="ECO:0000313" key="15">
    <source>
        <dbReference type="Proteomes" id="UP000009046"/>
    </source>
</evidence>
<dbReference type="GeneID" id="8234548"/>
<dbReference type="GO" id="GO:0030139">
    <property type="term" value="C:endocytic vesicle"/>
    <property type="evidence" value="ECO:0007669"/>
    <property type="project" value="TreeGrafter"/>
</dbReference>
<organism>
    <name type="scientific">Pediculus humanus subsp. corporis</name>
    <name type="common">Body louse</name>
    <dbReference type="NCBI Taxonomy" id="121224"/>
    <lineage>
        <taxon>Eukaryota</taxon>
        <taxon>Metazoa</taxon>
        <taxon>Ecdysozoa</taxon>
        <taxon>Arthropoda</taxon>
        <taxon>Hexapoda</taxon>
        <taxon>Insecta</taxon>
        <taxon>Pterygota</taxon>
        <taxon>Neoptera</taxon>
        <taxon>Paraneoptera</taxon>
        <taxon>Psocodea</taxon>
        <taxon>Troctomorpha</taxon>
        <taxon>Phthiraptera</taxon>
        <taxon>Anoplura</taxon>
        <taxon>Pediculidae</taxon>
        <taxon>Pediculus</taxon>
    </lineage>
</organism>
<sequence length="483" mass="55875">MYKIIFFFLFFLKAHGLKIWLPNTGMNNTQNWENNEIPKNCDQIYFPSKSEIATYWNIKDLEISNLVLSKSGELILSNYINLLFKDKEKCLNARKMKFTRNDIKGWLDPYNWMSDSNQWLPHSERVPCTGEIINFPSINTISVQLPSILLPYKSFNFGEQVLNGEEWQEFLKTELGYMLFKGSDELREKPWRTDESCSKGKKCTCIRSAYTFRDGIYKEVNRHIFQEAVCLYAMPKCKKVPCYFPVVPEGHCCGICGAVLKLEDKTKEGFDLNEIKRKVNEEIKKHKLNKELKTYVGRTKDENIQIVILADDSDATTSSHFLSSVIAQKLKGQKLKLSISQLSGLALSNYLFNSITGIIFGTLFGVLLLFVILFYQYVKIPQKIINMDQNKPFVFARFDNVSNEDNCNENIHIESACDPQNSYDTNIKVESKEKEKEDVTPGKSSSQEYHNLTYTDFEKIEKPEPITNDNLSESDDDFKEIKL</sequence>
<dbReference type="OMA" id="NALYKQW"/>
<dbReference type="KEGG" id="phu:Phum_PHUM422850"/>
<name>E0VSS4_PEDHC</name>
<dbReference type="STRING" id="121224.E0VSS4"/>
<evidence type="ECO:0000256" key="1">
    <source>
        <dbReference type="ARBA" id="ARBA00004251"/>
    </source>
</evidence>
<keyword evidence="9 11" id="KW-0472">Membrane</keyword>
<evidence type="ECO:0000256" key="11">
    <source>
        <dbReference type="SAM" id="Phobius"/>
    </source>
</evidence>
<dbReference type="EMBL" id="DS235756">
    <property type="protein sequence ID" value="EEB16430.1"/>
    <property type="molecule type" value="Genomic_DNA"/>
</dbReference>
<dbReference type="RefSeq" id="XP_002429168.1">
    <property type="nucleotide sequence ID" value="XM_002429123.1"/>
</dbReference>
<evidence type="ECO:0000256" key="12">
    <source>
        <dbReference type="SAM" id="SignalP"/>
    </source>
</evidence>
<evidence type="ECO:0000256" key="3">
    <source>
        <dbReference type="ARBA" id="ARBA00022448"/>
    </source>
</evidence>
<keyword evidence="4" id="KW-1003">Cell membrane</keyword>
<dbReference type="OrthoDB" id="1898221at2759"/>
<dbReference type="InParanoid" id="E0VSS4"/>
<feature type="chain" id="PRO_5011412755" description="Protein amnionless" evidence="12">
    <location>
        <begin position="17"/>
        <end position="483"/>
    </location>
</feature>
<feature type="region of interest" description="Disordered" evidence="10">
    <location>
        <begin position="431"/>
        <end position="483"/>
    </location>
</feature>
<keyword evidence="7" id="KW-0653">Protein transport</keyword>
<dbReference type="EMBL" id="AAZO01005175">
    <property type="status" value="NOT_ANNOTATED_CDS"/>
    <property type="molecule type" value="Genomic_DNA"/>
</dbReference>
<evidence type="ECO:0000256" key="5">
    <source>
        <dbReference type="ARBA" id="ARBA00022692"/>
    </source>
</evidence>
<evidence type="ECO:0000256" key="8">
    <source>
        <dbReference type="ARBA" id="ARBA00022989"/>
    </source>
</evidence>
<evidence type="ECO:0000256" key="9">
    <source>
        <dbReference type="ARBA" id="ARBA00023136"/>
    </source>
</evidence>
<feature type="transmembrane region" description="Helical" evidence="11">
    <location>
        <begin position="350"/>
        <end position="375"/>
    </location>
</feature>
<dbReference type="eggNOG" id="ENOG502QUUQ">
    <property type="taxonomic scope" value="Eukaryota"/>
</dbReference>
<proteinExistence type="predicted"/>
<keyword evidence="6 12" id="KW-0732">Signal</keyword>
<dbReference type="VEuPathDB" id="VectorBase:PHUM422850"/>
<dbReference type="GO" id="GO:0015031">
    <property type="term" value="P:protein transport"/>
    <property type="evidence" value="ECO:0007669"/>
    <property type="project" value="UniProtKB-KW"/>
</dbReference>
<dbReference type="EnsemblMetazoa" id="PHUM422850-RA">
    <property type="protein sequence ID" value="PHUM422850-PA"/>
    <property type="gene ID" value="PHUM422850"/>
</dbReference>
<dbReference type="Proteomes" id="UP000009046">
    <property type="component" value="Unassembled WGS sequence"/>
</dbReference>
<reference evidence="13" key="2">
    <citation type="submission" date="2007-04" db="EMBL/GenBank/DDBJ databases">
        <title>The genome of the human body louse.</title>
        <authorList>
            <consortium name="The Human Body Louse Genome Consortium"/>
            <person name="Kirkness E."/>
            <person name="Walenz B."/>
            <person name="Hass B."/>
            <person name="Bruggner R."/>
            <person name="Strausberg R."/>
        </authorList>
    </citation>
    <scope>NUCLEOTIDE SEQUENCE</scope>
    <source>
        <strain evidence="13">USDA</strain>
    </source>
</reference>
<keyword evidence="15" id="KW-1185">Reference proteome</keyword>
<evidence type="ECO:0000313" key="14">
    <source>
        <dbReference type="EnsemblMetazoa" id="PHUM422850-PA"/>
    </source>
</evidence>
<evidence type="ECO:0000256" key="6">
    <source>
        <dbReference type="ARBA" id="ARBA00022729"/>
    </source>
</evidence>
<evidence type="ECO:0000256" key="7">
    <source>
        <dbReference type="ARBA" id="ARBA00022927"/>
    </source>
</evidence>
<feature type="compositionally biased region" description="Acidic residues" evidence="10">
    <location>
        <begin position="472"/>
        <end position="483"/>
    </location>
</feature>
<evidence type="ECO:0000256" key="4">
    <source>
        <dbReference type="ARBA" id="ARBA00022475"/>
    </source>
</evidence>
<reference evidence="14" key="3">
    <citation type="submission" date="2020-05" db="UniProtKB">
        <authorList>
            <consortium name="EnsemblMetazoa"/>
        </authorList>
    </citation>
    <scope>IDENTIFICATION</scope>
    <source>
        <strain evidence="14">USDA</strain>
    </source>
</reference>
<reference evidence="13" key="1">
    <citation type="submission" date="2007-04" db="EMBL/GenBank/DDBJ databases">
        <title>Annotation of Pediculus humanus corporis strain USDA.</title>
        <authorList>
            <person name="Kirkness E."/>
            <person name="Hannick L."/>
            <person name="Hass B."/>
            <person name="Bruggner R."/>
            <person name="Lawson D."/>
            <person name="Bidwell S."/>
            <person name="Joardar V."/>
            <person name="Caler E."/>
            <person name="Walenz B."/>
            <person name="Inman J."/>
            <person name="Schobel S."/>
            <person name="Galinsky K."/>
            <person name="Amedeo P."/>
            <person name="Strausberg R."/>
        </authorList>
    </citation>
    <scope>NUCLEOTIDE SEQUENCE</scope>
    <source>
        <strain evidence="13">USDA</strain>
    </source>
</reference>
<keyword evidence="8 11" id="KW-1133">Transmembrane helix</keyword>
<accession>E0VSS4</accession>
<feature type="compositionally biased region" description="Basic and acidic residues" evidence="10">
    <location>
        <begin position="431"/>
        <end position="440"/>
    </location>
</feature>
<keyword evidence="3" id="KW-0813">Transport</keyword>
<dbReference type="Pfam" id="PF14828">
    <property type="entry name" value="Amnionless"/>
    <property type="match status" value="1"/>
</dbReference>